<dbReference type="InterPro" id="IPR032830">
    <property type="entry name" value="XPB/Ssl2_N"/>
</dbReference>
<feature type="domain" description="Helicase XPB/Ssl2 N-terminal" evidence="2">
    <location>
        <begin position="568"/>
        <end position="693"/>
    </location>
</feature>
<dbReference type="eggNOG" id="COG2378">
    <property type="taxonomic scope" value="Bacteria"/>
</dbReference>
<protein>
    <recommendedName>
        <fullName evidence="2">Helicase XPB/Ssl2 N-terminal domain-containing protein</fullName>
    </recommendedName>
</protein>
<name>Q4JX86_CORJK</name>
<gene>
    <name evidence="3" type="ordered locus">jk0414</name>
</gene>
<feature type="region of interest" description="Disordered" evidence="1">
    <location>
        <begin position="297"/>
        <end position="322"/>
    </location>
</feature>
<evidence type="ECO:0000256" key="1">
    <source>
        <dbReference type="SAM" id="MobiDB-lite"/>
    </source>
</evidence>
<reference evidence="3 4" key="1">
    <citation type="journal article" date="2005" name="J. Bacteriol.">
        <title>Complete genome sequence and analysis of the multiresistant nosocomial pathogen Corynebacterium jeikeium K411, a lipid-requiring bacterium of the human skin flora.</title>
        <authorList>
            <person name="Tauch A."/>
            <person name="Kaiser O."/>
            <person name="Hain T."/>
            <person name="Goesmann A."/>
            <person name="Weisshaar B."/>
            <person name="Albersmeier A."/>
            <person name="Bekel T."/>
            <person name="Bischoff N."/>
            <person name="Brune I."/>
            <person name="Chakraborty T."/>
            <person name="Kalinowski J."/>
            <person name="Meyer F."/>
            <person name="Rupp O."/>
            <person name="Schneiker S."/>
            <person name="Viehoever P."/>
            <person name="Puehler A."/>
        </authorList>
    </citation>
    <scope>NUCLEOTIDE SEQUENCE [LARGE SCALE GENOMIC DNA]</scope>
    <source>
        <strain evidence="3 4">K411</strain>
    </source>
</reference>
<keyword evidence="4" id="KW-1185">Reference proteome</keyword>
<dbReference type="Pfam" id="PF13625">
    <property type="entry name" value="Helicase_C_3"/>
    <property type="match status" value="1"/>
</dbReference>
<dbReference type="EMBL" id="CR931997">
    <property type="protein sequence ID" value="CAI36571.1"/>
    <property type="molecule type" value="Genomic_DNA"/>
</dbReference>
<accession>Q4JX86</accession>
<evidence type="ECO:0000313" key="4">
    <source>
        <dbReference type="Proteomes" id="UP000000545"/>
    </source>
</evidence>
<sequence>MHDNSANSTADGSSPASLRSGFPSYGEWLFGQSDEALADLLTRLLESNPTTFVENLTGSSAALDSLSAAVSTPGRSRHSELFADSPDPALLHLNSLELAVCHAACELDAVHHPCTVAELIDMLDELFDIAGTPTSQRPSEVEVRIAVQSLCHWGLVFGPDFTLPSTQLPSAQTPLKIPPHLPRMFEPSTEQLWRLVDSTRCPIPTSELPQVVEDLPPRQRRLLSTLANGGGVGHSASLHEGADPSKPLPTLVRRGILDQLDDTTARLTGRVQQLLHGTLIADPGGYFAAPHQAIAAPQVSDTPGDTGPGTGSGSTRSSRADDVGAAQAIQLIQDLGHLIEDLGRNPIVPLSSGGIGTREVNKVARRRDEPAETTLHLLTWLAHANLIGRGRATPTPAGQPARDYWAPTELALDFLEASPATAWAILQVGWAGSAYAPWLVDEPDVRPFEAGTASHAARGLRRTFPSLFADLGTFGSDAPTPQSAELQQELWRVRPGEAWRTTHTAWDAVWEEAKEVGVLASLRRDTVPTRAMAALRDVLGGSTHQSANPVADLADALAEILPAPVEQLIVQADHTIMAPGLLRPADQAMLAKFSDQESGGMASVWRMSKESVERALRAGLGAAEIEEFLEARALGGTENIPQALRYMLHDAERSLSQATAGVAQMYLSVTEPEALDRILALPDIDGLRLRRIAPTVAVSAAQLSFVTDRLEAMGVQLRLEGGQALADAPVLSRVATPTREGLHSESGASDQVIASAIEGFRRSHDNADRTDASATGTVVGAGAGQHEGSRVVHTAEEMMAAISRAYSAGTIVRISFVNNDGKQTSDQVSIVMIRPSTIAVVSEISGESFTVQPHRLSSVEY</sequence>
<dbReference type="HOGENOM" id="CLU_013420_0_0_11"/>
<dbReference type="AlphaFoldDB" id="Q4JX86"/>
<dbReference type="RefSeq" id="WP_011273101.1">
    <property type="nucleotide sequence ID" value="NC_007164.1"/>
</dbReference>
<organism evidence="3 4">
    <name type="scientific">Corynebacterium jeikeium (strain K411)</name>
    <dbReference type="NCBI Taxonomy" id="306537"/>
    <lineage>
        <taxon>Bacteria</taxon>
        <taxon>Bacillati</taxon>
        <taxon>Actinomycetota</taxon>
        <taxon>Actinomycetes</taxon>
        <taxon>Mycobacteriales</taxon>
        <taxon>Corynebacteriaceae</taxon>
        <taxon>Corynebacterium</taxon>
    </lineage>
</organism>
<dbReference type="PATRIC" id="fig|306537.10.peg.426"/>
<evidence type="ECO:0000313" key="3">
    <source>
        <dbReference type="EMBL" id="CAI36571.1"/>
    </source>
</evidence>
<dbReference type="STRING" id="306537.jk0414"/>
<proteinExistence type="predicted"/>
<dbReference type="KEGG" id="cjk:jk0414"/>
<feature type="region of interest" description="Disordered" evidence="1">
    <location>
        <begin position="227"/>
        <end position="248"/>
    </location>
</feature>
<dbReference type="OrthoDB" id="3415124at2"/>
<evidence type="ECO:0000259" key="2">
    <source>
        <dbReference type="Pfam" id="PF13625"/>
    </source>
</evidence>
<dbReference type="Proteomes" id="UP000000545">
    <property type="component" value="Chromosome"/>
</dbReference>